<evidence type="ECO:0000259" key="5">
    <source>
        <dbReference type="Pfam" id="PF04542"/>
    </source>
</evidence>
<keyword evidence="3" id="KW-0731">Sigma factor</keyword>
<comment type="similarity">
    <text evidence="1">Belongs to the sigma-70 factor family. ECF subfamily.</text>
</comment>
<keyword evidence="2" id="KW-0805">Transcription regulation</keyword>
<accession>A0A1M6XSH8</accession>
<dbReference type="GO" id="GO:0006352">
    <property type="term" value="P:DNA-templated transcription initiation"/>
    <property type="evidence" value="ECO:0007669"/>
    <property type="project" value="InterPro"/>
</dbReference>
<dbReference type="PANTHER" id="PTHR43133">
    <property type="entry name" value="RNA POLYMERASE ECF-TYPE SIGMA FACTO"/>
    <property type="match status" value="1"/>
</dbReference>
<dbReference type="InterPro" id="IPR039425">
    <property type="entry name" value="RNA_pol_sigma-70-like"/>
</dbReference>
<dbReference type="SUPFAM" id="SSF88946">
    <property type="entry name" value="Sigma2 domain of RNA polymerase sigma factors"/>
    <property type="match status" value="1"/>
</dbReference>
<dbReference type="EMBL" id="FRBL01000002">
    <property type="protein sequence ID" value="SHL08942.1"/>
    <property type="molecule type" value="Genomic_DNA"/>
</dbReference>
<dbReference type="STRING" id="1419482.SAMN05444266_1025"/>
<keyword evidence="8" id="KW-1185">Reference proteome</keyword>
<dbReference type="GO" id="GO:0016987">
    <property type="term" value="F:sigma factor activity"/>
    <property type="evidence" value="ECO:0007669"/>
    <property type="project" value="UniProtKB-KW"/>
</dbReference>
<dbReference type="NCBIfam" id="TIGR02937">
    <property type="entry name" value="sigma70-ECF"/>
    <property type="match status" value="1"/>
</dbReference>
<evidence type="ECO:0000313" key="7">
    <source>
        <dbReference type="EMBL" id="SHL08942.1"/>
    </source>
</evidence>
<keyword evidence="4" id="KW-0804">Transcription</keyword>
<name>A0A1M6XSH8_9BACT</name>
<dbReference type="NCBIfam" id="TIGR02985">
    <property type="entry name" value="Sig70_bacteroi1"/>
    <property type="match status" value="1"/>
</dbReference>
<evidence type="ECO:0000256" key="4">
    <source>
        <dbReference type="ARBA" id="ARBA00023163"/>
    </source>
</evidence>
<dbReference type="Pfam" id="PF08281">
    <property type="entry name" value="Sigma70_r4_2"/>
    <property type="match status" value="1"/>
</dbReference>
<evidence type="ECO:0000256" key="1">
    <source>
        <dbReference type="ARBA" id="ARBA00010641"/>
    </source>
</evidence>
<organism evidence="7 8">
    <name type="scientific">Chitinophaga jiangningensis</name>
    <dbReference type="NCBI Taxonomy" id="1419482"/>
    <lineage>
        <taxon>Bacteria</taxon>
        <taxon>Pseudomonadati</taxon>
        <taxon>Bacteroidota</taxon>
        <taxon>Chitinophagia</taxon>
        <taxon>Chitinophagales</taxon>
        <taxon>Chitinophagaceae</taxon>
        <taxon>Chitinophaga</taxon>
    </lineage>
</organism>
<reference evidence="7 8" key="1">
    <citation type="submission" date="2016-11" db="EMBL/GenBank/DDBJ databases">
        <authorList>
            <person name="Jaros S."/>
            <person name="Januszkiewicz K."/>
            <person name="Wedrychowicz H."/>
        </authorList>
    </citation>
    <scope>NUCLEOTIDE SEQUENCE [LARGE SCALE GENOMIC DNA]</scope>
    <source>
        <strain evidence="7 8">DSM 27406</strain>
    </source>
</reference>
<dbReference type="AlphaFoldDB" id="A0A1M6XSH8"/>
<dbReference type="Pfam" id="PF04542">
    <property type="entry name" value="Sigma70_r2"/>
    <property type="match status" value="1"/>
</dbReference>
<evidence type="ECO:0000256" key="2">
    <source>
        <dbReference type="ARBA" id="ARBA00023015"/>
    </source>
</evidence>
<protein>
    <submittedName>
        <fullName evidence="7">RNA polymerase sigma-70 factor, ECF subfamily</fullName>
    </submittedName>
</protein>
<dbReference type="PANTHER" id="PTHR43133:SF46">
    <property type="entry name" value="RNA POLYMERASE SIGMA-70 FACTOR ECF SUBFAMILY"/>
    <property type="match status" value="1"/>
</dbReference>
<evidence type="ECO:0000259" key="6">
    <source>
        <dbReference type="Pfam" id="PF08281"/>
    </source>
</evidence>
<evidence type="ECO:0000256" key="3">
    <source>
        <dbReference type="ARBA" id="ARBA00023082"/>
    </source>
</evidence>
<dbReference type="GO" id="GO:0003677">
    <property type="term" value="F:DNA binding"/>
    <property type="evidence" value="ECO:0007669"/>
    <property type="project" value="InterPro"/>
</dbReference>
<feature type="domain" description="RNA polymerase sigma factor 70 region 4 type 2" evidence="6">
    <location>
        <begin position="125"/>
        <end position="177"/>
    </location>
</feature>
<sequence length="194" mass="22399">MERFINSSDHELLTGIFAGNGEAYRCAFERYWERVYAAALLLSKSPEIAEDITQDVFTMLWEKRSTLNGVNNLPGFLFIAARNLIYSRLRKLHSQATYLAYQEQYFRESARSHGAEEIFSRDLLQQLQQAILKLPPQQQKAFRLSRLEGLGHEEIATVMGISKVTVKSYIVQSLATLRKWLPGYFVTFFFLLCS</sequence>
<proteinExistence type="inferred from homology"/>
<evidence type="ECO:0000313" key="8">
    <source>
        <dbReference type="Proteomes" id="UP000184420"/>
    </source>
</evidence>
<dbReference type="SUPFAM" id="SSF88659">
    <property type="entry name" value="Sigma3 and sigma4 domains of RNA polymerase sigma factors"/>
    <property type="match status" value="1"/>
</dbReference>
<dbReference type="InterPro" id="IPR013324">
    <property type="entry name" value="RNA_pol_sigma_r3/r4-like"/>
</dbReference>
<dbReference type="RefSeq" id="WP_073078538.1">
    <property type="nucleotide sequence ID" value="NZ_FRBL01000002.1"/>
</dbReference>
<feature type="domain" description="RNA polymerase sigma-70 region 2" evidence="5">
    <location>
        <begin position="28"/>
        <end position="92"/>
    </location>
</feature>
<dbReference type="InterPro" id="IPR007627">
    <property type="entry name" value="RNA_pol_sigma70_r2"/>
</dbReference>
<dbReference type="Proteomes" id="UP000184420">
    <property type="component" value="Unassembled WGS sequence"/>
</dbReference>
<dbReference type="InterPro" id="IPR013325">
    <property type="entry name" value="RNA_pol_sigma_r2"/>
</dbReference>
<dbReference type="CDD" id="cd06171">
    <property type="entry name" value="Sigma70_r4"/>
    <property type="match status" value="1"/>
</dbReference>
<dbReference type="InterPro" id="IPR014327">
    <property type="entry name" value="RNA_pol_sigma70_bacteroid"/>
</dbReference>
<dbReference type="OrthoDB" id="799938at2"/>
<dbReference type="Gene3D" id="1.10.10.10">
    <property type="entry name" value="Winged helix-like DNA-binding domain superfamily/Winged helix DNA-binding domain"/>
    <property type="match status" value="1"/>
</dbReference>
<dbReference type="Gene3D" id="1.10.1740.10">
    <property type="match status" value="1"/>
</dbReference>
<dbReference type="InterPro" id="IPR014284">
    <property type="entry name" value="RNA_pol_sigma-70_dom"/>
</dbReference>
<dbReference type="InterPro" id="IPR013249">
    <property type="entry name" value="RNA_pol_sigma70_r4_t2"/>
</dbReference>
<gene>
    <name evidence="7" type="ORF">SAMN05444266_1025</name>
</gene>
<dbReference type="InterPro" id="IPR036388">
    <property type="entry name" value="WH-like_DNA-bd_sf"/>
</dbReference>